<feature type="transmembrane region" description="Helical" evidence="1">
    <location>
        <begin position="71"/>
        <end position="91"/>
    </location>
</feature>
<sequence length="413" mass="45137">MDKWILLASICLRRALFAGSVKSNGVILNTVVRQMDTTTTLVATAFSIQNGLAFMMAPVTLVLLNIFSDRLVCVVGGILSGFAYVFCGLLLDSLWQLLFGFTVSGIGFGVASFSSFMVLQRHFEARKLAQAITVYLLFDYVGIALLPLAMQYFLSSYGLHNSLLLFGALVSNTILCGVASRPPAIIKPDMRKKESMTVKLHSLPEKGTASFLEMCINYFSSLFQHKHLEKLLVLEFFGYFIFVSWALFLVPLGESLGFSDEQAVLLSTAGGIGGLCGRMIGAFLFRINLGNPLTLALIPFLVTGLCFVVMVFIKYYYVIVILVFISGISQGLNSSLIAMTPTLVCTYHFPHAANIEYLADGIAMQFSGSISGIIKDVTGSVIHVYLFNAALSFVMVPVSLWWILGGEANLKCQ</sequence>
<feature type="transmembrane region" description="Helical" evidence="1">
    <location>
        <begin position="297"/>
        <end position="325"/>
    </location>
</feature>
<feature type="transmembrane region" description="Helical" evidence="1">
    <location>
        <begin position="385"/>
        <end position="404"/>
    </location>
</feature>
<evidence type="ECO:0000256" key="1">
    <source>
        <dbReference type="SAM" id="Phobius"/>
    </source>
</evidence>
<dbReference type="InterPro" id="IPR050327">
    <property type="entry name" value="Proton-linked_MCT"/>
</dbReference>
<feature type="transmembrane region" description="Helical" evidence="1">
    <location>
        <begin position="165"/>
        <end position="186"/>
    </location>
</feature>
<protein>
    <submittedName>
        <fullName evidence="2">Monocarboxylate transporter 14</fullName>
    </submittedName>
</protein>
<name>A0A9Q1HJ37_HOLLE</name>
<evidence type="ECO:0000313" key="3">
    <source>
        <dbReference type="Proteomes" id="UP001152320"/>
    </source>
</evidence>
<feature type="transmembrane region" description="Helical" evidence="1">
    <location>
        <begin position="231"/>
        <end position="252"/>
    </location>
</feature>
<dbReference type="Gene3D" id="1.20.1250.20">
    <property type="entry name" value="MFS general substrate transporter like domains"/>
    <property type="match status" value="1"/>
</dbReference>
<accession>A0A9Q1HJ37</accession>
<keyword evidence="3" id="KW-1185">Reference proteome</keyword>
<keyword evidence="1" id="KW-1133">Transmembrane helix</keyword>
<keyword evidence="1" id="KW-0472">Membrane</keyword>
<comment type="caution">
    <text evidence="2">The sequence shown here is derived from an EMBL/GenBank/DDBJ whole genome shotgun (WGS) entry which is preliminary data.</text>
</comment>
<gene>
    <name evidence="2" type="ORF">HOLleu_06668</name>
</gene>
<dbReference type="SUPFAM" id="SSF103473">
    <property type="entry name" value="MFS general substrate transporter"/>
    <property type="match status" value="1"/>
</dbReference>
<dbReference type="InterPro" id="IPR011701">
    <property type="entry name" value="MFS"/>
</dbReference>
<feature type="transmembrane region" description="Helical" evidence="1">
    <location>
        <begin position="131"/>
        <end position="153"/>
    </location>
</feature>
<dbReference type="InterPro" id="IPR036259">
    <property type="entry name" value="MFS_trans_sf"/>
</dbReference>
<reference evidence="2" key="1">
    <citation type="submission" date="2021-10" db="EMBL/GenBank/DDBJ databases">
        <title>Tropical sea cucumber genome reveals ecological adaptation and Cuvierian tubules defense mechanism.</title>
        <authorList>
            <person name="Chen T."/>
        </authorList>
    </citation>
    <scope>NUCLEOTIDE SEQUENCE</scope>
    <source>
        <strain evidence="2">Nanhai2018</strain>
        <tissue evidence="2">Muscle</tissue>
    </source>
</reference>
<dbReference type="Proteomes" id="UP001152320">
    <property type="component" value="Chromosome 2"/>
</dbReference>
<proteinExistence type="predicted"/>
<dbReference type="EMBL" id="JAIZAY010000002">
    <property type="protein sequence ID" value="KAJ8047625.1"/>
    <property type="molecule type" value="Genomic_DNA"/>
</dbReference>
<organism evidence="2 3">
    <name type="scientific">Holothuria leucospilota</name>
    <name type="common">Black long sea cucumber</name>
    <name type="synonym">Mertensiothuria leucospilota</name>
    <dbReference type="NCBI Taxonomy" id="206669"/>
    <lineage>
        <taxon>Eukaryota</taxon>
        <taxon>Metazoa</taxon>
        <taxon>Echinodermata</taxon>
        <taxon>Eleutherozoa</taxon>
        <taxon>Echinozoa</taxon>
        <taxon>Holothuroidea</taxon>
        <taxon>Aspidochirotacea</taxon>
        <taxon>Aspidochirotida</taxon>
        <taxon>Holothuriidae</taxon>
        <taxon>Holothuria</taxon>
    </lineage>
</organism>
<feature type="transmembrane region" description="Helical" evidence="1">
    <location>
        <begin position="97"/>
        <end position="119"/>
    </location>
</feature>
<dbReference type="PANTHER" id="PTHR11360">
    <property type="entry name" value="MONOCARBOXYLATE TRANSPORTER"/>
    <property type="match status" value="1"/>
</dbReference>
<keyword evidence="1" id="KW-0812">Transmembrane</keyword>
<dbReference type="OrthoDB" id="10060767at2759"/>
<dbReference type="Pfam" id="PF07690">
    <property type="entry name" value="MFS_1"/>
    <property type="match status" value="1"/>
</dbReference>
<evidence type="ECO:0000313" key="2">
    <source>
        <dbReference type="EMBL" id="KAJ8047625.1"/>
    </source>
</evidence>
<dbReference type="GO" id="GO:0008028">
    <property type="term" value="F:monocarboxylic acid transmembrane transporter activity"/>
    <property type="evidence" value="ECO:0007669"/>
    <property type="project" value="TreeGrafter"/>
</dbReference>
<dbReference type="PANTHER" id="PTHR11360:SF303">
    <property type="entry name" value="MAJOR FACILITATOR SUPERFAMILY (MFS) PROFILE DOMAIN-CONTAINING PROTEIN"/>
    <property type="match status" value="1"/>
</dbReference>
<dbReference type="AlphaFoldDB" id="A0A9Q1HJ37"/>
<feature type="transmembrane region" description="Helical" evidence="1">
    <location>
        <begin position="264"/>
        <end position="285"/>
    </location>
</feature>
<feature type="transmembrane region" description="Helical" evidence="1">
    <location>
        <begin position="41"/>
        <end position="64"/>
    </location>
</feature>